<accession>A0A3S4Z453</accession>
<dbReference type="GO" id="GO:0016787">
    <property type="term" value="F:hydrolase activity"/>
    <property type="evidence" value="ECO:0007669"/>
    <property type="project" value="UniProtKB-KW"/>
</dbReference>
<dbReference type="RefSeq" id="WP_126465693.1">
    <property type="nucleotide sequence ID" value="NZ_LR134523.1"/>
</dbReference>
<proteinExistence type="predicted"/>
<dbReference type="EMBL" id="LR134523">
    <property type="protein sequence ID" value="VEJ35944.1"/>
    <property type="molecule type" value="Genomic_DNA"/>
</dbReference>
<keyword evidence="2" id="KW-0378">Hydrolase</keyword>
<dbReference type="SUPFAM" id="SSF56281">
    <property type="entry name" value="Metallo-hydrolase/oxidoreductase"/>
    <property type="match status" value="1"/>
</dbReference>
<evidence type="ECO:0000259" key="1">
    <source>
        <dbReference type="SMART" id="SM00849"/>
    </source>
</evidence>
<dbReference type="Gene3D" id="3.60.15.10">
    <property type="entry name" value="Ribonuclease Z/Hydroxyacylglutathione hydrolase-like"/>
    <property type="match status" value="1"/>
</dbReference>
<dbReference type="Pfam" id="PF12706">
    <property type="entry name" value="Lactamase_B_2"/>
    <property type="match status" value="1"/>
</dbReference>
<dbReference type="SMART" id="SM00849">
    <property type="entry name" value="Lactamase_B"/>
    <property type="match status" value="1"/>
</dbReference>
<keyword evidence="3" id="KW-1185">Reference proteome</keyword>
<dbReference type="InterPro" id="IPR050114">
    <property type="entry name" value="UPF0173_UPF0282_UlaG_hydrolase"/>
</dbReference>
<gene>
    <name evidence="2" type="ORF">NCTC13079_01133</name>
</gene>
<protein>
    <submittedName>
        <fullName evidence="2">Metal-dependent hydrolase</fullName>
    </submittedName>
</protein>
<dbReference type="OrthoDB" id="9805728at2"/>
<organism evidence="2 3">
    <name type="scientific">Aedoeadaptatus ivorii</name>
    <dbReference type="NCBI Taxonomy" id="54006"/>
    <lineage>
        <taxon>Bacteria</taxon>
        <taxon>Bacillati</taxon>
        <taxon>Bacillota</taxon>
        <taxon>Tissierellia</taxon>
        <taxon>Tissierellales</taxon>
        <taxon>Peptoniphilaceae</taxon>
        <taxon>Aedoeadaptatus</taxon>
    </lineage>
</organism>
<evidence type="ECO:0000313" key="2">
    <source>
        <dbReference type="EMBL" id="VEJ35944.1"/>
    </source>
</evidence>
<dbReference type="KEGG" id="piv:NCTC13079_01133"/>
<dbReference type="Proteomes" id="UP000269544">
    <property type="component" value="Chromosome"/>
</dbReference>
<reference evidence="2 3" key="1">
    <citation type="submission" date="2018-12" db="EMBL/GenBank/DDBJ databases">
        <authorList>
            <consortium name="Pathogen Informatics"/>
        </authorList>
    </citation>
    <scope>NUCLEOTIDE SEQUENCE [LARGE SCALE GENOMIC DNA]</scope>
    <source>
        <strain evidence="2 3">NCTC13079</strain>
    </source>
</reference>
<dbReference type="PANTHER" id="PTHR43546">
    <property type="entry name" value="UPF0173 METAL-DEPENDENT HYDROLASE MJ1163-RELATED"/>
    <property type="match status" value="1"/>
</dbReference>
<dbReference type="AlphaFoldDB" id="A0A3S4Z453"/>
<name>A0A3S4Z453_9FIRM</name>
<evidence type="ECO:0000313" key="3">
    <source>
        <dbReference type="Proteomes" id="UP000269544"/>
    </source>
</evidence>
<sequence length="279" mass="32023">MKITNFGTTTLLFDDGEDQVLFDANFTRPTVGRYLFRKVDTDCDLIDDLFETHGIDRLRAVFISHSHYDHVIDAPYIARRCGATLYGSESTKNVGLGGGVPTEQLAVFEGYKRYRIGHFEITVIPSLHSRPVAFHDDIGEEIEAPLARPSRLRKYKEGGSYDFYVQNGEKRYLIHPSGNYIEGRLEGYPADVLFLAVAGYRRLRRKKRRAFFDETIGRTAAKLVVPIHWDNFFVSLNRPVKRLPRIAERTDRVAFHLVRYCEEHGVNTVVQLPHTSMEV</sequence>
<dbReference type="InterPro" id="IPR001279">
    <property type="entry name" value="Metallo-B-lactamas"/>
</dbReference>
<dbReference type="InterPro" id="IPR036866">
    <property type="entry name" value="RibonucZ/Hydroxyglut_hydro"/>
</dbReference>
<feature type="domain" description="Metallo-beta-lactamase" evidence="1">
    <location>
        <begin position="7"/>
        <end position="178"/>
    </location>
</feature>
<dbReference type="PANTHER" id="PTHR43546:SF3">
    <property type="entry name" value="UPF0173 METAL-DEPENDENT HYDROLASE MJ1163"/>
    <property type="match status" value="1"/>
</dbReference>